<evidence type="ECO:0000313" key="2">
    <source>
        <dbReference type="EMBL" id="EWS82479.1"/>
    </source>
</evidence>
<proteinExistence type="predicted"/>
<keyword evidence="1" id="KW-0472">Membrane</keyword>
<feature type="transmembrane region" description="Helical" evidence="1">
    <location>
        <begin position="17"/>
        <end position="39"/>
    </location>
</feature>
<keyword evidence="1" id="KW-0812">Transmembrane</keyword>
<comment type="caution">
    <text evidence="2">The sequence shown here is derived from an EMBL/GenBank/DDBJ whole genome shotgun (WGS) entry which is preliminary data.</text>
</comment>
<dbReference type="EMBL" id="JDYK01000003">
    <property type="protein sequence ID" value="EWS82479.1"/>
    <property type="molecule type" value="Genomic_DNA"/>
</dbReference>
<evidence type="ECO:0000256" key="1">
    <source>
        <dbReference type="SAM" id="Phobius"/>
    </source>
</evidence>
<dbReference type="AlphaFoldDB" id="Z9JWA8"/>
<dbReference type="HOGENOM" id="CLU_1544687_0_0_11"/>
<accession>Z9JWA8</accession>
<gene>
    <name evidence="2" type="ORF">BF93_12190</name>
</gene>
<dbReference type="PATRIC" id="fig|396014.3.peg.945"/>
<organism evidence="2 3">
    <name type="scientific">Brachybacterium phenoliresistens</name>
    <dbReference type="NCBI Taxonomy" id="396014"/>
    <lineage>
        <taxon>Bacteria</taxon>
        <taxon>Bacillati</taxon>
        <taxon>Actinomycetota</taxon>
        <taxon>Actinomycetes</taxon>
        <taxon>Micrococcales</taxon>
        <taxon>Dermabacteraceae</taxon>
        <taxon>Brachybacterium</taxon>
    </lineage>
</organism>
<sequence length="173" mass="17760">MDSDAAPARPASLRRTVIAATLTFVLGLALGGAGVAGWLRKDAGPWGPGIACTAIGADDGVFVRFSEEAAGDATTATLRVSDGTQQVVRVQQLGEQAWSEDGTAFTSVIVAPMGMRSLTSVELVFTGPSGERTVAAEELGAPVTNSPNGEECEPHALQSSFRVEDGALVRADS</sequence>
<keyword evidence="1" id="KW-1133">Transmembrane helix</keyword>
<dbReference type="Proteomes" id="UP000023067">
    <property type="component" value="Unassembled WGS sequence"/>
</dbReference>
<dbReference type="RefSeq" id="WP_038370902.1">
    <property type="nucleotide sequence ID" value="NZ_BAAAOW010000005.1"/>
</dbReference>
<name>Z9JWA8_9MICO</name>
<evidence type="ECO:0000313" key="3">
    <source>
        <dbReference type="Proteomes" id="UP000023067"/>
    </source>
</evidence>
<keyword evidence="3" id="KW-1185">Reference proteome</keyword>
<reference evidence="2 3" key="1">
    <citation type="submission" date="2014-02" db="EMBL/GenBank/DDBJ databases">
        <title>Genome sequence of Brachybacterium phenoliresistens strain W13A50.</title>
        <authorList>
            <person name="Wang X."/>
        </authorList>
    </citation>
    <scope>NUCLEOTIDE SEQUENCE [LARGE SCALE GENOMIC DNA]</scope>
    <source>
        <strain evidence="2 3">W13A50</strain>
    </source>
</reference>
<protein>
    <submittedName>
        <fullName evidence="2">Uncharacterized protein</fullName>
    </submittedName>
</protein>